<dbReference type="PROSITE" id="PS50046">
    <property type="entry name" value="PHYTOCHROME_2"/>
    <property type="match status" value="1"/>
</dbReference>
<evidence type="ECO:0000256" key="5">
    <source>
        <dbReference type="ARBA" id="ARBA00022606"/>
    </source>
</evidence>
<dbReference type="InterPro" id="IPR001789">
    <property type="entry name" value="Sig_transdc_resp-reg_receiver"/>
</dbReference>
<keyword evidence="5" id="KW-0716">Sensory transduction</keyword>
<dbReference type="SMART" id="SM00448">
    <property type="entry name" value="REC"/>
    <property type="match status" value="1"/>
</dbReference>
<evidence type="ECO:0000256" key="10">
    <source>
        <dbReference type="ARBA" id="ARBA00022991"/>
    </source>
</evidence>
<reference evidence="15 16" key="1">
    <citation type="submission" date="2014-11" db="EMBL/GenBank/DDBJ databases">
        <title>Draft genome sequence of Kirrobacter mercurialis.</title>
        <authorList>
            <person name="Coil D.A."/>
            <person name="Eisen J.A."/>
        </authorList>
    </citation>
    <scope>NUCLEOTIDE SEQUENCE [LARGE SCALE GENOMIC DNA]</scope>
    <source>
        <strain evidence="15 16">Coronado</strain>
    </source>
</reference>
<keyword evidence="8" id="KW-0418">Kinase</keyword>
<keyword evidence="3" id="KW-0600">Photoreceptor protein</keyword>
<dbReference type="GO" id="GO:0005524">
    <property type="term" value="F:ATP binding"/>
    <property type="evidence" value="ECO:0007669"/>
    <property type="project" value="UniProtKB-KW"/>
</dbReference>
<keyword evidence="10" id="KW-0157">Chromophore</keyword>
<dbReference type="InterPro" id="IPR035965">
    <property type="entry name" value="PAS-like_dom_sf"/>
</dbReference>
<evidence type="ECO:0000256" key="7">
    <source>
        <dbReference type="ARBA" id="ARBA00022741"/>
    </source>
</evidence>
<dbReference type="InterPro" id="IPR013515">
    <property type="entry name" value="Phytochrome_cen-reg"/>
</dbReference>
<dbReference type="Gene3D" id="3.30.450.20">
    <property type="entry name" value="PAS domain"/>
    <property type="match status" value="1"/>
</dbReference>
<evidence type="ECO:0000256" key="12">
    <source>
        <dbReference type="PROSITE-ProRule" id="PRU00169"/>
    </source>
</evidence>
<evidence type="ECO:0000259" key="13">
    <source>
        <dbReference type="PROSITE" id="PS50046"/>
    </source>
</evidence>
<dbReference type="InterPro" id="IPR016132">
    <property type="entry name" value="Phyto_chromo_attachment"/>
</dbReference>
<dbReference type="InterPro" id="IPR001294">
    <property type="entry name" value="Phytochrome"/>
</dbReference>
<dbReference type="GO" id="GO:0006355">
    <property type="term" value="P:regulation of DNA-templated transcription"/>
    <property type="evidence" value="ECO:0007669"/>
    <property type="project" value="InterPro"/>
</dbReference>
<dbReference type="Pfam" id="PF00360">
    <property type="entry name" value="PHY"/>
    <property type="match status" value="1"/>
</dbReference>
<name>A0A0B2BWH0_9SPHN</name>
<dbReference type="Gene3D" id="3.30.450.270">
    <property type="match status" value="1"/>
</dbReference>
<feature type="modified residue" description="4-aspartylphosphate" evidence="12">
    <location>
        <position position="788"/>
    </location>
</feature>
<comment type="caution">
    <text evidence="15">The sequence shown here is derived from an EMBL/GenBank/DDBJ whole genome shotgun (WGS) entry which is preliminary data.</text>
</comment>
<keyword evidence="7" id="KW-0547">Nucleotide-binding</keyword>
<comment type="catalytic activity">
    <reaction evidence="1">
        <text>ATP + protein L-histidine = ADP + protein N-phospho-L-histidine.</text>
        <dbReference type="EC" id="2.7.13.3"/>
    </reaction>
</comment>
<dbReference type="InterPro" id="IPR011006">
    <property type="entry name" value="CheY-like_superfamily"/>
</dbReference>
<dbReference type="Pfam" id="PF07536">
    <property type="entry name" value="HWE_HK"/>
    <property type="match status" value="1"/>
</dbReference>
<feature type="domain" description="Response regulatory" evidence="14">
    <location>
        <begin position="739"/>
        <end position="849"/>
    </location>
</feature>
<dbReference type="EC" id="2.7.13.3" evidence="2"/>
<proteinExistence type="predicted"/>
<keyword evidence="11" id="KW-0675">Receptor</keyword>
<dbReference type="SUPFAM" id="SSF55781">
    <property type="entry name" value="GAF domain-like"/>
    <property type="match status" value="2"/>
</dbReference>
<evidence type="ECO:0000256" key="9">
    <source>
        <dbReference type="ARBA" id="ARBA00022840"/>
    </source>
</evidence>
<dbReference type="Proteomes" id="UP000030988">
    <property type="component" value="Unassembled WGS sequence"/>
</dbReference>
<dbReference type="InterPro" id="IPR003018">
    <property type="entry name" value="GAF"/>
</dbReference>
<dbReference type="InterPro" id="IPR043150">
    <property type="entry name" value="Phytochrome_PHY_sf"/>
</dbReference>
<dbReference type="GO" id="GO:0009584">
    <property type="term" value="P:detection of visible light"/>
    <property type="evidence" value="ECO:0007669"/>
    <property type="project" value="InterPro"/>
</dbReference>
<evidence type="ECO:0000256" key="1">
    <source>
        <dbReference type="ARBA" id="ARBA00000085"/>
    </source>
</evidence>
<dbReference type="SUPFAM" id="SSF52172">
    <property type="entry name" value="CheY-like"/>
    <property type="match status" value="1"/>
</dbReference>
<dbReference type="InterPro" id="IPR029016">
    <property type="entry name" value="GAF-like_dom_sf"/>
</dbReference>
<dbReference type="Pfam" id="PF01590">
    <property type="entry name" value="GAF"/>
    <property type="match status" value="1"/>
</dbReference>
<dbReference type="PIRSF" id="PIRSF036397">
    <property type="entry name" value="Bactrphtchrm_rec"/>
    <property type="match status" value="1"/>
</dbReference>
<protein>
    <recommendedName>
        <fullName evidence="2">histidine kinase</fullName>
        <ecNumber evidence="2">2.7.13.3</ecNumber>
    </recommendedName>
</protein>
<dbReference type="InterPro" id="IPR013654">
    <property type="entry name" value="PAS_2"/>
</dbReference>
<dbReference type="Gene3D" id="3.30.565.10">
    <property type="entry name" value="Histidine kinase-like ATPase, C-terminal domain"/>
    <property type="match status" value="1"/>
</dbReference>
<dbReference type="GO" id="GO:0004673">
    <property type="term" value="F:protein histidine kinase activity"/>
    <property type="evidence" value="ECO:0007669"/>
    <property type="project" value="UniProtKB-EC"/>
</dbReference>
<dbReference type="InterPro" id="IPR000014">
    <property type="entry name" value="PAS"/>
</dbReference>
<keyword evidence="16" id="KW-1185">Reference proteome</keyword>
<dbReference type="PANTHER" id="PTHR41523:SF8">
    <property type="entry name" value="ETHYLENE RESPONSE SENSOR PROTEIN"/>
    <property type="match status" value="1"/>
</dbReference>
<dbReference type="AlphaFoldDB" id="A0A0B2BWH0"/>
<gene>
    <name evidence="15" type="ORF">PK98_03635</name>
</gene>
<dbReference type="InterPro" id="IPR036890">
    <property type="entry name" value="HATPase_C_sf"/>
</dbReference>
<evidence type="ECO:0000256" key="4">
    <source>
        <dbReference type="ARBA" id="ARBA00022553"/>
    </source>
</evidence>
<dbReference type="PANTHER" id="PTHR41523">
    <property type="entry name" value="TWO-COMPONENT SYSTEM SENSOR PROTEIN"/>
    <property type="match status" value="1"/>
</dbReference>
<dbReference type="SUPFAM" id="SSF55785">
    <property type="entry name" value="PYP-like sensor domain (PAS domain)"/>
    <property type="match status" value="1"/>
</dbReference>
<dbReference type="Gene3D" id="3.30.450.40">
    <property type="match status" value="1"/>
</dbReference>
<dbReference type="InterPro" id="IPR009219">
    <property type="entry name" value="Bactrphtchr_CheY"/>
</dbReference>
<dbReference type="GO" id="GO:0000160">
    <property type="term" value="P:phosphorelay signal transduction system"/>
    <property type="evidence" value="ECO:0007669"/>
    <property type="project" value="InterPro"/>
</dbReference>
<dbReference type="PROSITE" id="PS50110">
    <property type="entry name" value="RESPONSE_REGULATORY"/>
    <property type="match status" value="1"/>
</dbReference>
<dbReference type="SMART" id="SM00091">
    <property type="entry name" value="PAS"/>
    <property type="match status" value="1"/>
</dbReference>
<evidence type="ECO:0000256" key="11">
    <source>
        <dbReference type="ARBA" id="ARBA00023170"/>
    </source>
</evidence>
<evidence type="ECO:0000259" key="14">
    <source>
        <dbReference type="PROSITE" id="PS50110"/>
    </source>
</evidence>
<dbReference type="Gene3D" id="3.40.50.2300">
    <property type="match status" value="1"/>
</dbReference>
<dbReference type="PRINTS" id="PR01033">
    <property type="entry name" value="PHYTOCHROME"/>
</dbReference>
<feature type="domain" description="Phytochrome chromophore attachment site" evidence="13">
    <location>
        <begin position="142"/>
        <end position="299"/>
    </location>
</feature>
<evidence type="ECO:0000256" key="2">
    <source>
        <dbReference type="ARBA" id="ARBA00012438"/>
    </source>
</evidence>
<dbReference type="Pfam" id="PF08446">
    <property type="entry name" value="PAS_2"/>
    <property type="match status" value="1"/>
</dbReference>
<keyword evidence="6" id="KW-0808">Transferase</keyword>
<dbReference type="RefSeq" id="WP_039094352.1">
    <property type="nucleotide sequence ID" value="NZ_JTDN01000001.1"/>
</dbReference>
<keyword evidence="9" id="KW-0067">ATP-binding</keyword>
<evidence type="ECO:0000256" key="8">
    <source>
        <dbReference type="ARBA" id="ARBA00022777"/>
    </source>
</evidence>
<dbReference type="InterPro" id="IPR011102">
    <property type="entry name" value="Sig_transdc_His_kinase_HWE"/>
</dbReference>
<evidence type="ECO:0000256" key="6">
    <source>
        <dbReference type="ARBA" id="ARBA00022679"/>
    </source>
</evidence>
<evidence type="ECO:0000313" key="15">
    <source>
        <dbReference type="EMBL" id="KHL25729.1"/>
    </source>
</evidence>
<dbReference type="CDD" id="cd00130">
    <property type="entry name" value="PAS"/>
    <property type="match status" value="1"/>
</dbReference>
<evidence type="ECO:0000313" key="16">
    <source>
        <dbReference type="Proteomes" id="UP000030988"/>
    </source>
</evidence>
<dbReference type="EMBL" id="JTDN01000001">
    <property type="protein sequence ID" value="KHL25729.1"/>
    <property type="molecule type" value="Genomic_DNA"/>
</dbReference>
<dbReference type="GO" id="GO:0009881">
    <property type="term" value="F:photoreceptor activity"/>
    <property type="evidence" value="ECO:0007669"/>
    <property type="project" value="UniProtKB-KW"/>
</dbReference>
<organism evidence="15 16">
    <name type="scientific">Croceibacterium mercuriale</name>
    <dbReference type="NCBI Taxonomy" id="1572751"/>
    <lineage>
        <taxon>Bacteria</taxon>
        <taxon>Pseudomonadati</taxon>
        <taxon>Pseudomonadota</taxon>
        <taxon>Alphaproteobacteria</taxon>
        <taxon>Sphingomonadales</taxon>
        <taxon>Erythrobacteraceae</taxon>
        <taxon>Croceibacterium</taxon>
    </lineage>
</organism>
<dbReference type="OrthoDB" id="136506at2"/>
<accession>A0A0B2BWH0</accession>
<dbReference type="STRING" id="1572751.PK98_03635"/>
<dbReference type="SMART" id="SM00911">
    <property type="entry name" value="HWE_HK"/>
    <property type="match status" value="1"/>
</dbReference>
<evidence type="ECO:0000256" key="3">
    <source>
        <dbReference type="ARBA" id="ARBA00022543"/>
    </source>
</evidence>
<dbReference type="SMART" id="SM00065">
    <property type="entry name" value="GAF"/>
    <property type="match status" value="1"/>
</dbReference>
<keyword evidence="4 12" id="KW-0597">Phosphoprotein</keyword>
<sequence>MADLDLVDLTNCDREPIHLSGAIQQPGFLIAVSTDWLIARVSANIRNLLGHDPDDLLGTPLADYVPMTFLHDLRNRISLLAEPDMVERLFGCQIGTTGQPYDVAVHYSGGQIVIEAEPGVAAGGDSTNAVRAMMSRLDRTADLPAFFREGARQVRAMLGYDRVMVYKFAASGAGAVVAEACKPGIGSFMGLNYPASDIPRQARELYKRNLVRVIRDVDATPVAIVPEVDRSGKRLDLSLSILRSVSPIHLEYLRNMGVAASLSISIVVDGELWGLFACHHYAPRAPTFERRSVCELFADMFAMRLESRQRRQMAEYERRARDISDQLLGAVASDETLLQDPDWLGDILTSAIPADGVGVWINGNYAFSGITPPTEEFRKIVRALNGLAAGRVFTTDHIGSLVDDAATYADRAAGMLAIPISRSPRDYVMLFRRELKQAVRWAGDPHKPVEYGPNGPRLTPRESFAEWQETVDGHAEPFTTSELRVAETLRATLIEVVLRLADEAAAERRQSNARQEMLIAELNHRVRNILGVIRGLIRQSQPDNPEVKEFVRLVDGRIHALARAHNQITDDHWGPAPLGALIDAEAAAFAAERRSAIMAEGDPVLLNPQAYSTMALVVHELVTNSTKYGSLSGNGHVHIAWVRDDAGDLRFTWQEAGGPPVSAPKRKGFGTTIINRSVPYDLGGKASIDYAADGVRAEFVIPARHVSEARNATGPEIRLPRRTASSQQAVNPGIALDQSVLLVEDSLIIALDAEDILNRFGATVATASTPEAAHDMLDQQRPSFAILDINLGDQTSFGVADRLTELGVPFFFASGYGEQASLPMEHRDATVVQKPYTTHNIANAIQDLVG</sequence>